<dbReference type="Proteomes" id="UP000726737">
    <property type="component" value="Unassembled WGS sequence"/>
</dbReference>
<organism evidence="2 3">
    <name type="scientific">Mortierella polycephala</name>
    <dbReference type="NCBI Taxonomy" id="41804"/>
    <lineage>
        <taxon>Eukaryota</taxon>
        <taxon>Fungi</taxon>
        <taxon>Fungi incertae sedis</taxon>
        <taxon>Mucoromycota</taxon>
        <taxon>Mortierellomycotina</taxon>
        <taxon>Mortierellomycetes</taxon>
        <taxon>Mortierellales</taxon>
        <taxon>Mortierellaceae</taxon>
        <taxon>Mortierella</taxon>
    </lineage>
</organism>
<comment type="caution">
    <text evidence="2">The sequence shown here is derived from an EMBL/GenBank/DDBJ whole genome shotgun (WGS) entry which is preliminary data.</text>
</comment>
<gene>
    <name evidence="2" type="ORF">BG011_001065</name>
</gene>
<dbReference type="EMBL" id="JAAAJA010000126">
    <property type="protein sequence ID" value="KAG0261352.1"/>
    <property type="molecule type" value="Genomic_DNA"/>
</dbReference>
<evidence type="ECO:0000313" key="3">
    <source>
        <dbReference type="Proteomes" id="UP000726737"/>
    </source>
</evidence>
<proteinExistence type="predicted"/>
<name>A0A9P6Q617_9FUNG</name>
<evidence type="ECO:0000313" key="2">
    <source>
        <dbReference type="EMBL" id="KAG0261352.1"/>
    </source>
</evidence>
<sequence length="71" mass="8093">MDGRHDGIQWFPLSNSRSAGHERVPMHTDELDELVVESGIQDSDDDDDDEDYNGRNDRNGHRGQSRQEIGL</sequence>
<keyword evidence="3" id="KW-1185">Reference proteome</keyword>
<accession>A0A9P6Q617</accession>
<feature type="compositionally biased region" description="Acidic residues" evidence="1">
    <location>
        <begin position="42"/>
        <end position="51"/>
    </location>
</feature>
<reference evidence="2" key="1">
    <citation type="journal article" date="2020" name="Fungal Divers.">
        <title>Resolving the Mortierellaceae phylogeny through synthesis of multi-gene phylogenetics and phylogenomics.</title>
        <authorList>
            <person name="Vandepol N."/>
            <person name="Liber J."/>
            <person name="Desiro A."/>
            <person name="Na H."/>
            <person name="Kennedy M."/>
            <person name="Barry K."/>
            <person name="Grigoriev I.V."/>
            <person name="Miller A.N."/>
            <person name="O'Donnell K."/>
            <person name="Stajich J.E."/>
            <person name="Bonito G."/>
        </authorList>
    </citation>
    <scope>NUCLEOTIDE SEQUENCE</scope>
    <source>
        <strain evidence="2">KOD948</strain>
    </source>
</reference>
<feature type="region of interest" description="Disordered" evidence="1">
    <location>
        <begin position="1"/>
        <end position="71"/>
    </location>
</feature>
<protein>
    <submittedName>
        <fullName evidence="2">Uncharacterized protein</fullName>
    </submittedName>
</protein>
<evidence type="ECO:0000256" key="1">
    <source>
        <dbReference type="SAM" id="MobiDB-lite"/>
    </source>
</evidence>
<feature type="compositionally biased region" description="Basic and acidic residues" evidence="1">
    <location>
        <begin position="19"/>
        <end position="29"/>
    </location>
</feature>
<dbReference type="AlphaFoldDB" id="A0A9P6Q617"/>